<reference evidence="2 3" key="1">
    <citation type="submission" date="2023-08" db="EMBL/GenBank/DDBJ databases">
        <title>A Necator americanus chromosomal reference genome.</title>
        <authorList>
            <person name="Ilik V."/>
            <person name="Petrzelkova K.J."/>
            <person name="Pardy F."/>
            <person name="Fuh T."/>
            <person name="Niatou-Singa F.S."/>
            <person name="Gouil Q."/>
            <person name="Baker L."/>
            <person name="Ritchie M.E."/>
            <person name="Jex A.R."/>
            <person name="Gazzola D."/>
            <person name="Li H."/>
            <person name="Toshio Fujiwara R."/>
            <person name="Zhan B."/>
            <person name="Aroian R.V."/>
            <person name="Pafco B."/>
            <person name="Schwarz E.M."/>
        </authorList>
    </citation>
    <scope>NUCLEOTIDE SEQUENCE [LARGE SCALE GENOMIC DNA]</scope>
    <source>
        <strain evidence="2 3">Aroian</strain>
        <tissue evidence="2">Whole animal</tissue>
    </source>
</reference>
<feature type="region of interest" description="Disordered" evidence="1">
    <location>
        <begin position="355"/>
        <end position="412"/>
    </location>
</feature>
<evidence type="ECO:0000313" key="2">
    <source>
        <dbReference type="EMBL" id="KAK6739179.1"/>
    </source>
</evidence>
<name>A0ABR1CLC3_NECAM</name>
<feature type="region of interest" description="Disordered" evidence="1">
    <location>
        <begin position="539"/>
        <end position="593"/>
    </location>
</feature>
<gene>
    <name evidence="2" type="primary">Necator_chrII.g8735</name>
    <name evidence="2" type="ORF">RB195_020940</name>
</gene>
<feature type="compositionally biased region" description="Polar residues" evidence="1">
    <location>
        <begin position="355"/>
        <end position="368"/>
    </location>
</feature>
<feature type="compositionally biased region" description="Basic and acidic residues" evidence="1">
    <location>
        <begin position="1"/>
        <end position="11"/>
    </location>
</feature>
<accession>A0ABR1CLC3</accession>
<comment type="caution">
    <text evidence="2">The sequence shown here is derived from an EMBL/GenBank/DDBJ whole genome shotgun (WGS) entry which is preliminary data.</text>
</comment>
<sequence>MYEPYRDRYPGGDDECYSSFPDQAGRGRFIERDPDDFHRYGRQDIVAPPMRDDGWRSSPFVERTAPFQRRSYESWKSARATSWREEPRGDSWRRGVDEHYREYPDRWRDSSSFRPMLDRSPSPKRFVDPSREYVRAEGRRPDWKERSRETSFGNKDRYARGERSRSRSANREEIRNERSDSVIEKPLKNLSDEDLEKAAILQMKLMAEQRGGEGKAINAHDNNKQELDDNQYSDETSQNHLKFGKMTDQRIRQARQENPPRKDVEHSYVENETAAVSKKSSETKQDKIAEAKKTPNKKTEEVSLIVKADFEDVHMFAKHKIYDTSAAAPHSGCASWYEQYLMNVNKRKQELSGLTVSPPLSQTPSSCGRVNGPRYPPQVPAYVPGSPTALGGRSAPRGPSQMSSSSSSPMYLTPKQELLRKTSTSGALIDPNQYIEELSDNEDFDSVGRLVPKIHGKRPADTSVERPLKRGLLGAPPSPNSPPMVASRDPWQRPAVLASKPSYSKPNPSVSFVHPAEKSFFRMEFPSVSPRIYFSHKLGEQEDESGEAFPPQARIAPAAPFPRDDGNYTSWRRLGRPSRPDNGAESSYGGYFH</sequence>
<feature type="region of interest" description="Disordered" evidence="1">
    <location>
        <begin position="1"/>
        <end position="35"/>
    </location>
</feature>
<dbReference type="Proteomes" id="UP001303046">
    <property type="component" value="Unassembled WGS sequence"/>
</dbReference>
<feature type="region of interest" description="Disordered" evidence="1">
    <location>
        <begin position="106"/>
        <end position="192"/>
    </location>
</feature>
<proteinExistence type="predicted"/>
<feature type="compositionally biased region" description="Basic and acidic residues" evidence="1">
    <location>
        <begin position="125"/>
        <end position="191"/>
    </location>
</feature>
<dbReference type="EMBL" id="JAVFWL010000002">
    <property type="protein sequence ID" value="KAK6739179.1"/>
    <property type="molecule type" value="Genomic_DNA"/>
</dbReference>
<organism evidence="2 3">
    <name type="scientific">Necator americanus</name>
    <name type="common">Human hookworm</name>
    <dbReference type="NCBI Taxonomy" id="51031"/>
    <lineage>
        <taxon>Eukaryota</taxon>
        <taxon>Metazoa</taxon>
        <taxon>Ecdysozoa</taxon>
        <taxon>Nematoda</taxon>
        <taxon>Chromadorea</taxon>
        <taxon>Rhabditida</taxon>
        <taxon>Rhabditina</taxon>
        <taxon>Rhabditomorpha</taxon>
        <taxon>Strongyloidea</taxon>
        <taxon>Ancylostomatidae</taxon>
        <taxon>Bunostominae</taxon>
        <taxon>Necator</taxon>
    </lineage>
</organism>
<protein>
    <submittedName>
        <fullName evidence="2">Uncharacterized protein</fullName>
    </submittedName>
</protein>
<feature type="compositionally biased region" description="Basic and acidic residues" evidence="1">
    <location>
        <begin position="279"/>
        <end position="299"/>
    </location>
</feature>
<feature type="region of interest" description="Disordered" evidence="1">
    <location>
        <begin position="209"/>
        <end position="299"/>
    </location>
</feature>
<evidence type="ECO:0000313" key="3">
    <source>
        <dbReference type="Proteomes" id="UP001303046"/>
    </source>
</evidence>
<keyword evidence="3" id="KW-1185">Reference proteome</keyword>
<feature type="compositionally biased region" description="Basic and acidic residues" evidence="1">
    <location>
        <begin position="245"/>
        <end position="269"/>
    </location>
</feature>
<evidence type="ECO:0000256" key="1">
    <source>
        <dbReference type="SAM" id="MobiDB-lite"/>
    </source>
</evidence>